<dbReference type="GO" id="GO:0015171">
    <property type="term" value="F:amino acid transmembrane transporter activity"/>
    <property type="evidence" value="ECO:0007669"/>
    <property type="project" value="TreeGrafter"/>
</dbReference>
<accession>A0A9X2BEK3</accession>
<keyword evidence="5 6" id="KW-0472">Membrane</keyword>
<name>A0A9X2BEK3_9BACL</name>
<evidence type="ECO:0000256" key="6">
    <source>
        <dbReference type="SAM" id="Phobius"/>
    </source>
</evidence>
<keyword evidence="3 6" id="KW-0812">Transmembrane</keyword>
<feature type="transmembrane region" description="Helical" evidence="6">
    <location>
        <begin position="47"/>
        <end position="64"/>
    </location>
</feature>
<dbReference type="InterPro" id="IPR001123">
    <property type="entry name" value="LeuE-type"/>
</dbReference>
<dbReference type="AlphaFoldDB" id="A0A9X2BEK3"/>
<dbReference type="PANTHER" id="PTHR30086:SF20">
    <property type="entry name" value="ARGININE EXPORTER PROTEIN ARGO-RELATED"/>
    <property type="match status" value="1"/>
</dbReference>
<evidence type="ECO:0000256" key="4">
    <source>
        <dbReference type="ARBA" id="ARBA00022989"/>
    </source>
</evidence>
<comment type="subcellular location">
    <subcellularLocation>
        <location evidence="1">Cell membrane</location>
        <topology evidence="1">Multi-pass membrane protein</topology>
    </subcellularLocation>
</comment>
<sequence>MEHFLLFVVMAVCLIILPGPDTAIDTRNTLSLGKTGGFKTMLGTCGALLIHTMAAVVGLSAIIVKSAMLFSIFKYAGAVYLIYIGIKSLWSLKDRNIETAYSAESAVQTPGIRKSSSCFRQGFLTNLLNPKVALFFLTFLPQFLERGSNAFVQFSIMGLTYTLLTAAWFFFYIYLINQISVFMKKPATQRVMQGVTGVVLIGFGMKLALEKQN</sequence>
<feature type="transmembrane region" description="Helical" evidence="6">
    <location>
        <begin position="150"/>
        <end position="175"/>
    </location>
</feature>
<feature type="transmembrane region" description="Helical" evidence="6">
    <location>
        <begin position="123"/>
        <end position="144"/>
    </location>
</feature>
<evidence type="ECO:0000313" key="7">
    <source>
        <dbReference type="EMBL" id="MCK6258731.1"/>
    </source>
</evidence>
<protein>
    <submittedName>
        <fullName evidence="7">LysE family translocator</fullName>
    </submittedName>
</protein>
<keyword evidence="4 6" id="KW-1133">Transmembrane helix</keyword>
<dbReference type="Proteomes" id="UP001139011">
    <property type="component" value="Unassembled WGS sequence"/>
</dbReference>
<keyword evidence="8" id="KW-1185">Reference proteome</keyword>
<evidence type="ECO:0000256" key="1">
    <source>
        <dbReference type="ARBA" id="ARBA00004651"/>
    </source>
</evidence>
<gene>
    <name evidence="7" type="ORF">LCY76_19370</name>
</gene>
<dbReference type="GO" id="GO:0005886">
    <property type="term" value="C:plasma membrane"/>
    <property type="evidence" value="ECO:0007669"/>
    <property type="project" value="UniProtKB-SubCell"/>
</dbReference>
<reference evidence="7" key="1">
    <citation type="submission" date="2021-09" db="EMBL/GenBank/DDBJ databases">
        <title>Genome analysis of Fictibacillus sp. KIGAM418 isolated from marine sediment.</title>
        <authorList>
            <person name="Seo M.-J."/>
            <person name="Cho E.-S."/>
            <person name="Hwang C.Y."/>
        </authorList>
    </citation>
    <scope>NUCLEOTIDE SEQUENCE</scope>
    <source>
        <strain evidence="7">KIGAM418</strain>
    </source>
</reference>
<organism evidence="7 8">
    <name type="scientific">Fictibacillus marinisediminis</name>
    <dbReference type="NCBI Taxonomy" id="2878389"/>
    <lineage>
        <taxon>Bacteria</taxon>
        <taxon>Bacillati</taxon>
        <taxon>Bacillota</taxon>
        <taxon>Bacilli</taxon>
        <taxon>Bacillales</taxon>
        <taxon>Fictibacillaceae</taxon>
        <taxon>Fictibacillus</taxon>
    </lineage>
</organism>
<evidence type="ECO:0000256" key="2">
    <source>
        <dbReference type="ARBA" id="ARBA00022475"/>
    </source>
</evidence>
<comment type="caution">
    <text evidence="7">The sequence shown here is derived from an EMBL/GenBank/DDBJ whole genome shotgun (WGS) entry which is preliminary data.</text>
</comment>
<proteinExistence type="predicted"/>
<dbReference type="PANTHER" id="PTHR30086">
    <property type="entry name" value="ARGININE EXPORTER PROTEIN ARGO"/>
    <property type="match status" value="1"/>
</dbReference>
<evidence type="ECO:0000256" key="5">
    <source>
        <dbReference type="ARBA" id="ARBA00023136"/>
    </source>
</evidence>
<dbReference type="PIRSF" id="PIRSF006324">
    <property type="entry name" value="LeuE"/>
    <property type="match status" value="1"/>
</dbReference>
<evidence type="ECO:0000313" key="8">
    <source>
        <dbReference type="Proteomes" id="UP001139011"/>
    </source>
</evidence>
<dbReference type="Pfam" id="PF01810">
    <property type="entry name" value="LysE"/>
    <property type="match status" value="1"/>
</dbReference>
<dbReference type="EMBL" id="JAIWJX010000002">
    <property type="protein sequence ID" value="MCK6258731.1"/>
    <property type="molecule type" value="Genomic_DNA"/>
</dbReference>
<dbReference type="RefSeq" id="WP_248253976.1">
    <property type="nucleotide sequence ID" value="NZ_JAIWJX010000002.1"/>
</dbReference>
<evidence type="ECO:0000256" key="3">
    <source>
        <dbReference type="ARBA" id="ARBA00022692"/>
    </source>
</evidence>
<keyword evidence="2" id="KW-1003">Cell membrane</keyword>